<feature type="compositionally biased region" description="Pro residues" evidence="1">
    <location>
        <begin position="71"/>
        <end position="86"/>
    </location>
</feature>
<organism evidence="3 4">
    <name type="scientific">Mycobacterium lentiflavum</name>
    <dbReference type="NCBI Taxonomy" id="141349"/>
    <lineage>
        <taxon>Bacteria</taxon>
        <taxon>Bacillati</taxon>
        <taxon>Actinomycetota</taxon>
        <taxon>Actinomycetes</taxon>
        <taxon>Mycobacteriales</taxon>
        <taxon>Mycobacteriaceae</taxon>
        <taxon>Mycobacterium</taxon>
        <taxon>Mycobacterium simiae complex</taxon>
    </lineage>
</organism>
<feature type="chain" id="PRO_5002419553" evidence="2">
    <location>
        <begin position="32"/>
        <end position="139"/>
    </location>
</feature>
<evidence type="ECO:0000313" key="3">
    <source>
        <dbReference type="EMBL" id="CQD19478.1"/>
    </source>
</evidence>
<feature type="compositionally biased region" description="Pro residues" evidence="1">
    <location>
        <begin position="105"/>
        <end position="139"/>
    </location>
</feature>
<evidence type="ECO:0000256" key="1">
    <source>
        <dbReference type="SAM" id="MobiDB-lite"/>
    </source>
</evidence>
<protein>
    <submittedName>
        <fullName evidence="3">Uncharacterized protein</fullName>
    </submittedName>
</protein>
<dbReference type="AlphaFoldDB" id="A0A0E4CQ19"/>
<reference evidence="3 4" key="1">
    <citation type="submission" date="2015-03" db="EMBL/GenBank/DDBJ databases">
        <authorList>
            <person name="Urmite Genomes"/>
        </authorList>
    </citation>
    <scope>NUCLEOTIDE SEQUENCE [LARGE SCALE GENOMIC DNA]</scope>
    <source>
        <strain evidence="3 4">CSUR P1491</strain>
    </source>
</reference>
<dbReference type="EMBL" id="CTEE01000001">
    <property type="protein sequence ID" value="CQD19478.1"/>
    <property type="molecule type" value="Genomic_DNA"/>
</dbReference>
<feature type="region of interest" description="Disordered" evidence="1">
    <location>
        <begin position="69"/>
        <end position="139"/>
    </location>
</feature>
<dbReference type="STRING" id="141349.BN1232_04571"/>
<gene>
    <name evidence="3" type="ORF">BN1232_04571</name>
</gene>
<feature type="signal peptide" evidence="2">
    <location>
        <begin position="1"/>
        <end position="31"/>
    </location>
</feature>
<evidence type="ECO:0000313" key="4">
    <source>
        <dbReference type="Proteomes" id="UP000199251"/>
    </source>
</evidence>
<feature type="region of interest" description="Disordered" evidence="1">
    <location>
        <begin position="28"/>
        <end position="53"/>
    </location>
</feature>
<dbReference type="Proteomes" id="UP000199251">
    <property type="component" value="Unassembled WGS sequence"/>
</dbReference>
<keyword evidence="2" id="KW-0732">Signal</keyword>
<proteinExistence type="predicted"/>
<name>A0A0E4CQ19_MYCLN</name>
<evidence type="ECO:0000256" key="2">
    <source>
        <dbReference type="SAM" id="SignalP"/>
    </source>
</evidence>
<accession>A0A0E4CQ19</accession>
<sequence length="139" mass="13981">MSGLSARGRIAKMFVALAVIAMASAGAPANATPDAPVLPDKFRSDLPTGPDDPRCLQYPGFAACQGGPYWVGPPAPSPPPGPPTGPLDPQCALNPADAACVGSPYLPPSPPAARPAPPPIEPPPRVEPIAPPPVIPGHI</sequence>